<name>A0A5C3NR85_9APHY</name>
<dbReference type="AlphaFoldDB" id="A0A5C3NR85"/>
<gene>
    <name evidence="1" type="ORF">K466DRAFT_38153</name>
</gene>
<keyword evidence="2" id="KW-1185">Reference proteome</keyword>
<dbReference type="InParanoid" id="A0A5C3NR85"/>
<reference evidence="1 2" key="1">
    <citation type="journal article" date="2019" name="Nat. Ecol. Evol.">
        <title>Megaphylogeny resolves global patterns of mushroom evolution.</title>
        <authorList>
            <person name="Varga T."/>
            <person name="Krizsan K."/>
            <person name="Foldi C."/>
            <person name="Dima B."/>
            <person name="Sanchez-Garcia M."/>
            <person name="Sanchez-Ramirez S."/>
            <person name="Szollosi G.J."/>
            <person name="Szarkandi J.G."/>
            <person name="Papp V."/>
            <person name="Albert L."/>
            <person name="Andreopoulos W."/>
            <person name="Angelini C."/>
            <person name="Antonin V."/>
            <person name="Barry K.W."/>
            <person name="Bougher N.L."/>
            <person name="Buchanan P."/>
            <person name="Buyck B."/>
            <person name="Bense V."/>
            <person name="Catcheside P."/>
            <person name="Chovatia M."/>
            <person name="Cooper J."/>
            <person name="Damon W."/>
            <person name="Desjardin D."/>
            <person name="Finy P."/>
            <person name="Geml J."/>
            <person name="Haridas S."/>
            <person name="Hughes K."/>
            <person name="Justo A."/>
            <person name="Karasinski D."/>
            <person name="Kautmanova I."/>
            <person name="Kiss B."/>
            <person name="Kocsube S."/>
            <person name="Kotiranta H."/>
            <person name="LaButti K.M."/>
            <person name="Lechner B.E."/>
            <person name="Liimatainen K."/>
            <person name="Lipzen A."/>
            <person name="Lukacs Z."/>
            <person name="Mihaltcheva S."/>
            <person name="Morgado L.N."/>
            <person name="Niskanen T."/>
            <person name="Noordeloos M.E."/>
            <person name="Ohm R.A."/>
            <person name="Ortiz-Santana B."/>
            <person name="Ovrebo C."/>
            <person name="Racz N."/>
            <person name="Riley R."/>
            <person name="Savchenko A."/>
            <person name="Shiryaev A."/>
            <person name="Soop K."/>
            <person name="Spirin V."/>
            <person name="Szebenyi C."/>
            <person name="Tomsovsky M."/>
            <person name="Tulloss R.E."/>
            <person name="Uehling J."/>
            <person name="Grigoriev I.V."/>
            <person name="Vagvolgyi C."/>
            <person name="Papp T."/>
            <person name="Martin F.M."/>
            <person name="Miettinen O."/>
            <person name="Hibbett D.S."/>
            <person name="Nagy L.G."/>
        </authorList>
    </citation>
    <scope>NUCLEOTIDE SEQUENCE [LARGE SCALE GENOMIC DNA]</scope>
    <source>
        <strain evidence="1 2">HHB13444</strain>
    </source>
</reference>
<evidence type="ECO:0000313" key="1">
    <source>
        <dbReference type="EMBL" id="TFK79097.1"/>
    </source>
</evidence>
<proteinExistence type="predicted"/>
<dbReference type="EMBL" id="ML212169">
    <property type="protein sequence ID" value="TFK79097.1"/>
    <property type="molecule type" value="Genomic_DNA"/>
</dbReference>
<dbReference type="Proteomes" id="UP000308197">
    <property type="component" value="Unassembled WGS sequence"/>
</dbReference>
<sequence length="93" mass="10636">MLSLVNTLQRLRSVMKTELDEYSVGSSERADSKEKAFNSTPLAVRVESLARELNAIRAEADKLIKRTRFSQFVHSKGHHSHEGYDCAVRYLVR</sequence>
<organism evidence="1 2">
    <name type="scientific">Polyporus arcularius HHB13444</name>
    <dbReference type="NCBI Taxonomy" id="1314778"/>
    <lineage>
        <taxon>Eukaryota</taxon>
        <taxon>Fungi</taxon>
        <taxon>Dikarya</taxon>
        <taxon>Basidiomycota</taxon>
        <taxon>Agaricomycotina</taxon>
        <taxon>Agaricomycetes</taxon>
        <taxon>Polyporales</taxon>
        <taxon>Polyporaceae</taxon>
        <taxon>Polyporus</taxon>
    </lineage>
</organism>
<accession>A0A5C3NR85</accession>
<evidence type="ECO:0000313" key="2">
    <source>
        <dbReference type="Proteomes" id="UP000308197"/>
    </source>
</evidence>
<protein>
    <submittedName>
        <fullName evidence="1">Uncharacterized protein</fullName>
    </submittedName>
</protein>